<dbReference type="EnsemblPlants" id="Pp3c17_6890V3.2">
    <property type="protein sequence ID" value="PAC:32905989.CDS.1"/>
    <property type="gene ID" value="Pp3c17_6890"/>
</dbReference>
<reference evidence="3" key="3">
    <citation type="submission" date="2020-12" db="UniProtKB">
        <authorList>
            <consortium name="EnsemblPlants"/>
        </authorList>
    </citation>
    <scope>IDENTIFICATION</scope>
</reference>
<name>A0A2K1J2Z1_PHYPA</name>
<dbReference type="Gramene" id="Pp3c17_6890V3.2">
    <property type="protein sequence ID" value="PAC:32905989.CDS.1"/>
    <property type="gene ID" value="Pp3c17_6890"/>
</dbReference>
<keyword evidence="1" id="KW-0812">Transmembrane</keyword>
<dbReference type="EMBL" id="ABEU02000017">
    <property type="protein sequence ID" value="PNR35895.1"/>
    <property type="molecule type" value="Genomic_DNA"/>
</dbReference>
<protein>
    <recommendedName>
        <fullName evidence="5">Transmembrane protein</fullName>
    </recommendedName>
</protein>
<feature type="transmembrane region" description="Helical" evidence="1">
    <location>
        <begin position="75"/>
        <end position="96"/>
    </location>
</feature>
<evidence type="ECO:0000313" key="3">
    <source>
        <dbReference type="EnsemblPlants" id="PAC:32905988.CDS.1"/>
    </source>
</evidence>
<reference evidence="2 4" key="1">
    <citation type="journal article" date="2008" name="Science">
        <title>The Physcomitrella genome reveals evolutionary insights into the conquest of land by plants.</title>
        <authorList>
            <person name="Rensing S."/>
            <person name="Lang D."/>
            <person name="Zimmer A."/>
            <person name="Terry A."/>
            <person name="Salamov A."/>
            <person name="Shapiro H."/>
            <person name="Nishiyama T."/>
            <person name="Perroud P.-F."/>
            <person name="Lindquist E."/>
            <person name="Kamisugi Y."/>
            <person name="Tanahashi T."/>
            <person name="Sakakibara K."/>
            <person name="Fujita T."/>
            <person name="Oishi K."/>
            <person name="Shin-I T."/>
            <person name="Kuroki Y."/>
            <person name="Toyoda A."/>
            <person name="Suzuki Y."/>
            <person name="Hashimoto A."/>
            <person name="Yamaguchi K."/>
            <person name="Sugano A."/>
            <person name="Kohara Y."/>
            <person name="Fujiyama A."/>
            <person name="Anterola A."/>
            <person name="Aoki S."/>
            <person name="Ashton N."/>
            <person name="Barbazuk W.B."/>
            <person name="Barker E."/>
            <person name="Bennetzen J."/>
            <person name="Bezanilla M."/>
            <person name="Blankenship R."/>
            <person name="Cho S.H."/>
            <person name="Dutcher S."/>
            <person name="Estelle M."/>
            <person name="Fawcett J.A."/>
            <person name="Gundlach H."/>
            <person name="Hanada K."/>
            <person name="Heyl A."/>
            <person name="Hicks K.A."/>
            <person name="Hugh J."/>
            <person name="Lohr M."/>
            <person name="Mayer K."/>
            <person name="Melkozernov A."/>
            <person name="Murata T."/>
            <person name="Nelson D."/>
            <person name="Pils B."/>
            <person name="Prigge M."/>
            <person name="Reiss B."/>
            <person name="Renner T."/>
            <person name="Rombauts S."/>
            <person name="Rushton P."/>
            <person name="Sanderfoot A."/>
            <person name="Schween G."/>
            <person name="Shiu S.-H."/>
            <person name="Stueber K."/>
            <person name="Theodoulou F.L."/>
            <person name="Tu H."/>
            <person name="Van de Peer Y."/>
            <person name="Verrier P.J."/>
            <person name="Waters E."/>
            <person name="Wood A."/>
            <person name="Yang L."/>
            <person name="Cove D."/>
            <person name="Cuming A."/>
            <person name="Hasebe M."/>
            <person name="Lucas S."/>
            <person name="Mishler D.B."/>
            <person name="Reski R."/>
            <person name="Grigoriev I."/>
            <person name="Quatrano R.S."/>
            <person name="Boore J.L."/>
        </authorList>
    </citation>
    <scope>NUCLEOTIDE SEQUENCE [LARGE SCALE GENOMIC DNA]</scope>
    <source>
        <strain evidence="3 4">cv. Gransden 2004</strain>
    </source>
</reference>
<accession>A0A2K1J2Z1</accession>
<keyword evidence="1" id="KW-1133">Transmembrane helix</keyword>
<dbReference type="AlphaFoldDB" id="A0A2K1J2Z1"/>
<sequence length="130" mass="15114">MSDQQSVLEVLVSGVRPLFEIFKPEYMFGGGVAGFLFLLRFFVCHCSGGRRSFVRRLLLRRWFHFLFSRLRFRRLLLLASSMFLSSWIGGVLRGAAGKRRQPTCVFMFSSTLGQTTFKFKFRGHFSTRPQ</sequence>
<feature type="transmembrane region" description="Helical" evidence="1">
    <location>
        <begin position="26"/>
        <end position="46"/>
    </location>
</feature>
<gene>
    <name evidence="2" type="ORF">PHYPA_021745</name>
</gene>
<evidence type="ECO:0000313" key="4">
    <source>
        <dbReference type="Proteomes" id="UP000006727"/>
    </source>
</evidence>
<keyword evidence="1" id="KW-0472">Membrane</keyword>
<proteinExistence type="predicted"/>
<dbReference type="Proteomes" id="UP000006727">
    <property type="component" value="Chromosome 17"/>
</dbReference>
<dbReference type="EnsemblPlants" id="Pp3c17_6890V3.1">
    <property type="protein sequence ID" value="PAC:32905988.CDS.1"/>
    <property type="gene ID" value="Pp3c17_6890"/>
</dbReference>
<evidence type="ECO:0000256" key="1">
    <source>
        <dbReference type="SAM" id="Phobius"/>
    </source>
</evidence>
<dbReference type="InParanoid" id="A0A2K1J2Z1"/>
<evidence type="ECO:0008006" key="5">
    <source>
        <dbReference type="Google" id="ProtNLM"/>
    </source>
</evidence>
<organism evidence="2">
    <name type="scientific">Physcomitrium patens</name>
    <name type="common">Spreading-leaved earth moss</name>
    <name type="synonym">Physcomitrella patens</name>
    <dbReference type="NCBI Taxonomy" id="3218"/>
    <lineage>
        <taxon>Eukaryota</taxon>
        <taxon>Viridiplantae</taxon>
        <taxon>Streptophyta</taxon>
        <taxon>Embryophyta</taxon>
        <taxon>Bryophyta</taxon>
        <taxon>Bryophytina</taxon>
        <taxon>Bryopsida</taxon>
        <taxon>Funariidae</taxon>
        <taxon>Funariales</taxon>
        <taxon>Funariaceae</taxon>
        <taxon>Physcomitrium</taxon>
    </lineage>
</organism>
<evidence type="ECO:0000313" key="2">
    <source>
        <dbReference type="EMBL" id="PNR35895.1"/>
    </source>
</evidence>
<reference evidence="2 4" key="2">
    <citation type="journal article" date="2018" name="Plant J.">
        <title>The Physcomitrella patens chromosome-scale assembly reveals moss genome structure and evolution.</title>
        <authorList>
            <person name="Lang D."/>
            <person name="Ullrich K.K."/>
            <person name="Murat F."/>
            <person name="Fuchs J."/>
            <person name="Jenkins J."/>
            <person name="Haas F.B."/>
            <person name="Piednoel M."/>
            <person name="Gundlach H."/>
            <person name="Van Bel M."/>
            <person name="Meyberg R."/>
            <person name="Vives C."/>
            <person name="Morata J."/>
            <person name="Symeonidi A."/>
            <person name="Hiss M."/>
            <person name="Muchero W."/>
            <person name="Kamisugi Y."/>
            <person name="Saleh O."/>
            <person name="Blanc G."/>
            <person name="Decker E.L."/>
            <person name="van Gessel N."/>
            <person name="Grimwood J."/>
            <person name="Hayes R.D."/>
            <person name="Graham S.W."/>
            <person name="Gunter L.E."/>
            <person name="McDaniel S.F."/>
            <person name="Hoernstein S.N.W."/>
            <person name="Larsson A."/>
            <person name="Li F.W."/>
            <person name="Perroud P.F."/>
            <person name="Phillips J."/>
            <person name="Ranjan P."/>
            <person name="Rokshar D.S."/>
            <person name="Rothfels C.J."/>
            <person name="Schneider L."/>
            <person name="Shu S."/>
            <person name="Stevenson D.W."/>
            <person name="Thummler F."/>
            <person name="Tillich M."/>
            <person name="Villarreal Aguilar J.C."/>
            <person name="Widiez T."/>
            <person name="Wong G.K."/>
            <person name="Wymore A."/>
            <person name="Zhang Y."/>
            <person name="Zimmer A.D."/>
            <person name="Quatrano R.S."/>
            <person name="Mayer K.F.X."/>
            <person name="Goodstein D."/>
            <person name="Casacuberta J.M."/>
            <person name="Vandepoele K."/>
            <person name="Reski R."/>
            <person name="Cuming A.C."/>
            <person name="Tuskan G.A."/>
            <person name="Maumus F."/>
            <person name="Salse J."/>
            <person name="Schmutz J."/>
            <person name="Rensing S.A."/>
        </authorList>
    </citation>
    <scope>NUCLEOTIDE SEQUENCE [LARGE SCALE GENOMIC DNA]</scope>
    <source>
        <strain evidence="3 4">cv. Gransden 2004</strain>
    </source>
</reference>
<dbReference type="Gramene" id="Pp3c17_6890V3.1">
    <property type="protein sequence ID" value="PAC:32905988.CDS.1"/>
    <property type="gene ID" value="Pp3c17_6890"/>
</dbReference>
<keyword evidence="4" id="KW-1185">Reference proteome</keyword>